<proteinExistence type="predicted"/>
<reference evidence="1 2" key="1">
    <citation type="submission" date="2019-12" db="EMBL/GenBank/DDBJ databases">
        <title>Complete genome sequence of Mycolicibacterium xenopi str. JCM15661T.</title>
        <authorList>
            <person name="Yoshida M."/>
            <person name="Fukano H."/>
            <person name="Asakura T."/>
            <person name="Hoshino Y."/>
        </authorList>
    </citation>
    <scope>NUCLEOTIDE SEQUENCE [LARGE SCALE GENOMIC DNA]</scope>
    <source>
        <strain evidence="1 2">JCM 15661T</strain>
    </source>
</reference>
<dbReference type="InterPro" id="IPR036390">
    <property type="entry name" value="WH_DNA-bd_sf"/>
</dbReference>
<protein>
    <submittedName>
        <fullName evidence="1">Transcriptional regulator</fullName>
    </submittedName>
</protein>
<dbReference type="RefSeq" id="WP_003919957.1">
    <property type="nucleotide sequence ID" value="NZ_AP022314.1"/>
</dbReference>
<dbReference type="EMBL" id="AP022314">
    <property type="protein sequence ID" value="BBU23229.1"/>
    <property type="molecule type" value="Genomic_DNA"/>
</dbReference>
<dbReference type="SUPFAM" id="SSF46785">
    <property type="entry name" value="Winged helix' DNA-binding domain"/>
    <property type="match status" value="1"/>
</dbReference>
<dbReference type="Pfam" id="PF12840">
    <property type="entry name" value="HTH_20"/>
    <property type="match status" value="1"/>
</dbReference>
<organism evidence="1 2">
    <name type="scientific">Mycobacterium xenopi</name>
    <dbReference type="NCBI Taxonomy" id="1789"/>
    <lineage>
        <taxon>Bacteria</taxon>
        <taxon>Bacillati</taxon>
        <taxon>Actinomycetota</taxon>
        <taxon>Actinomycetes</taxon>
        <taxon>Mycobacteriales</taxon>
        <taxon>Mycobacteriaceae</taxon>
        <taxon>Mycobacterium</taxon>
    </lineage>
</organism>
<dbReference type="AlphaFoldDB" id="A0AAD1M1M4"/>
<name>A0AAD1M1M4_MYCXE</name>
<dbReference type="Gene3D" id="1.10.10.10">
    <property type="entry name" value="Winged helix-like DNA-binding domain superfamily/Winged helix DNA-binding domain"/>
    <property type="match status" value="1"/>
</dbReference>
<dbReference type="KEGG" id="mxe:MYXE_30190"/>
<evidence type="ECO:0000313" key="1">
    <source>
        <dbReference type="EMBL" id="BBU23229.1"/>
    </source>
</evidence>
<dbReference type="InterPro" id="IPR036388">
    <property type="entry name" value="WH-like_DNA-bd_sf"/>
</dbReference>
<sequence length="224" mass="24700">MNEIAGLRKEPAGRRREILRVLRAADVPMSIVTLADELGVHPNTVRFHLDTLVRDGQVERVDSDREGPGRPALMFRAVRQMDRGGPRRYQLLAEILASGFAAERNSRAKALAAGRAWGQQLQLPARRAKRISVQESVDQLVGVLDQLGFAPERRASGEEIQVGLRHCPFLELAETRTAVVCPIHLGLMQGALESWKAPVVVDRLDAFVEPDLCLAHLTLQGAPT</sequence>
<dbReference type="Proteomes" id="UP000464624">
    <property type="component" value="Chromosome"/>
</dbReference>
<gene>
    <name evidence="1" type="ORF">MYXE_30190</name>
</gene>
<accession>A0AAD1M1M4</accession>
<evidence type="ECO:0000313" key="2">
    <source>
        <dbReference type="Proteomes" id="UP000464624"/>
    </source>
</evidence>